<name>A0A7X0RNR5_9BACL</name>
<gene>
    <name evidence="1" type="ORF">H7C19_03440</name>
</gene>
<dbReference type="EMBL" id="JACJVP010000004">
    <property type="protein sequence ID" value="MBB6669736.1"/>
    <property type="molecule type" value="Genomic_DNA"/>
</dbReference>
<sequence>METYDLAQLSIAQASRSWQVPFDRAKLYVIHEYGTLSWYVDVEGVNEAALLSHFAASEEIGVTIAATTIGGRTLGGSAYFHPNPMNQAAALRGQGELEGYGPGLASR</sequence>
<organism evidence="1 2">
    <name type="scientific">Cohnella nanjingensis</name>
    <dbReference type="NCBI Taxonomy" id="1387779"/>
    <lineage>
        <taxon>Bacteria</taxon>
        <taxon>Bacillati</taxon>
        <taxon>Bacillota</taxon>
        <taxon>Bacilli</taxon>
        <taxon>Bacillales</taxon>
        <taxon>Paenibacillaceae</taxon>
        <taxon>Cohnella</taxon>
    </lineage>
</organism>
<dbReference type="RefSeq" id="WP_185141178.1">
    <property type="nucleotide sequence ID" value="NZ_JACJVP010000004.1"/>
</dbReference>
<evidence type="ECO:0000313" key="1">
    <source>
        <dbReference type="EMBL" id="MBB6669736.1"/>
    </source>
</evidence>
<accession>A0A7X0RNR5</accession>
<dbReference type="Proteomes" id="UP000547209">
    <property type="component" value="Unassembled WGS sequence"/>
</dbReference>
<evidence type="ECO:0000313" key="2">
    <source>
        <dbReference type="Proteomes" id="UP000547209"/>
    </source>
</evidence>
<protein>
    <submittedName>
        <fullName evidence="1">Uncharacterized protein</fullName>
    </submittedName>
</protein>
<keyword evidence="2" id="KW-1185">Reference proteome</keyword>
<proteinExistence type="predicted"/>
<comment type="caution">
    <text evidence="1">The sequence shown here is derived from an EMBL/GenBank/DDBJ whole genome shotgun (WGS) entry which is preliminary data.</text>
</comment>
<dbReference type="AlphaFoldDB" id="A0A7X0RNR5"/>
<reference evidence="1 2" key="1">
    <citation type="submission" date="2020-08" db="EMBL/GenBank/DDBJ databases">
        <title>Cohnella phylogeny.</title>
        <authorList>
            <person name="Dunlap C."/>
        </authorList>
    </citation>
    <scope>NUCLEOTIDE SEQUENCE [LARGE SCALE GENOMIC DNA]</scope>
    <source>
        <strain evidence="1 2">DSM 28246</strain>
    </source>
</reference>